<dbReference type="AlphaFoldDB" id="A0A0C1N5D4"/>
<protein>
    <submittedName>
        <fullName evidence="2">Uncharacterized protein</fullName>
    </submittedName>
</protein>
<name>A0A0C1N5D4_9CYAN</name>
<reference evidence="2" key="1">
    <citation type="journal article" date="2015" name="Genome Announc.">
        <title>Draft Genome Sequence of Tolypothrix boutellei Strain VB521301.</title>
        <authorList>
            <person name="Chandrababunaidu M.M."/>
            <person name="Singh D."/>
            <person name="Sen D."/>
            <person name="Bhan S."/>
            <person name="Das S."/>
            <person name="Gupta A."/>
            <person name="Adhikary S.P."/>
            <person name="Tripathy S."/>
        </authorList>
    </citation>
    <scope>NUCLEOTIDE SEQUENCE</scope>
    <source>
        <strain evidence="2">VB521301</strain>
    </source>
</reference>
<dbReference type="EMBL" id="JHEG02000059">
    <property type="protein sequence ID" value="KIE07691.1"/>
    <property type="molecule type" value="Genomic_DNA"/>
</dbReference>
<reference evidence="1" key="2">
    <citation type="submission" date="2019-11" db="EMBL/GenBank/DDBJ databases">
        <title>Improved Assembly of Tolypothrix boutellei genome.</title>
        <authorList>
            <person name="Sarangi A.N."/>
            <person name="Mukherjee M."/>
            <person name="Ghosh S."/>
            <person name="Singh D."/>
            <person name="Das A."/>
            <person name="Kant S."/>
            <person name="Prusty A."/>
            <person name="Tripathy S."/>
        </authorList>
    </citation>
    <scope>NUCLEOTIDE SEQUENCE</scope>
    <source>
        <strain evidence="1">VB521301</strain>
    </source>
</reference>
<evidence type="ECO:0000313" key="3">
    <source>
        <dbReference type="Proteomes" id="UP000029738"/>
    </source>
</evidence>
<dbReference type="RefSeq" id="WP_038083109.1">
    <property type="nucleotide sequence ID" value="NZ_JHEG04000001.1"/>
</dbReference>
<evidence type="ECO:0000313" key="2">
    <source>
        <dbReference type="EMBL" id="KIE07691.1"/>
    </source>
</evidence>
<sequence length="144" mass="16401">MLSEKEAIGILEENNMKPSTFQQQGQKRLVAKLTNGYSFIIKKDESMPGYLCAYLNSNRNGDLMIWKRIDRNSLLLAIKSVHEFLGIQPQWKVESDRLMTPVTFAFLSLLISTGYLFGSKLAYCNAQNSDMYLSQPEHISVISE</sequence>
<keyword evidence="3" id="KW-1185">Reference proteome</keyword>
<evidence type="ECO:0000313" key="1">
    <source>
        <dbReference type="EMBL" id="KAF3888806.1"/>
    </source>
</evidence>
<gene>
    <name evidence="2" type="ORF">DA73_0242470</name>
    <name evidence="1" type="ORF">DA73_0400027470</name>
</gene>
<proteinExistence type="predicted"/>
<comment type="caution">
    <text evidence="2">The sequence shown here is derived from an EMBL/GenBank/DDBJ whole genome shotgun (WGS) entry which is preliminary data.</text>
</comment>
<organism evidence="2">
    <name type="scientific">Tolypothrix bouteillei VB521301</name>
    <dbReference type="NCBI Taxonomy" id="1479485"/>
    <lineage>
        <taxon>Bacteria</taxon>
        <taxon>Bacillati</taxon>
        <taxon>Cyanobacteriota</taxon>
        <taxon>Cyanophyceae</taxon>
        <taxon>Nostocales</taxon>
        <taxon>Tolypothrichaceae</taxon>
        <taxon>Tolypothrix</taxon>
    </lineage>
</organism>
<accession>A0A0C1N5D4</accession>
<dbReference type="EMBL" id="JHEG04000001">
    <property type="protein sequence ID" value="KAF3888806.1"/>
    <property type="molecule type" value="Genomic_DNA"/>
</dbReference>
<dbReference type="Proteomes" id="UP000029738">
    <property type="component" value="Unassembled WGS sequence"/>
</dbReference>
<dbReference type="OrthoDB" id="512058at2"/>